<evidence type="ECO:0000313" key="2">
    <source>
        <dbReference type="Proteomes" id="UP000561617"/>
    </source>
</evidence>
<dbReference type="EMBL" id="JAASTW010000001">
    <property type="protein sequence ID" value="MBC1487612.1"/>
    <property type="molecule type" value="Genomic_DNA"/>
</dbReference>
<protein>
    <submittedName>
        <fullName evidence="1">Uncharacterized protein</fullName>
    </submittedName>
</protein>
<name>A0A7X0X4Z6_9LIST</name>
<sequence length="151" mass="18491">MEEEGLYFEHCLTYQTRSKLDDWHFPLEDLEEIVIKNNINQTGPVFFFIKKPFKKKTYYEFKYYLPTNQKVELNNDLFGYESIEVADALKTRDTNNVDLKYMRKRMKHYARERKWKIKVDELYGVILNNSDEVIFDFYIPLMKTINQRKKF</sequence>
<organism evidence="1 2">
    <name type="scientific">Listeria immobilis</name>
    <dbReference type="NCBI Taxonomy" id="2713502"/>
    <lineage>
        <taxon>Bacteria</taxon>
        <taxon>Bacillati</taxon>
        <taxon>Bacillota</taxon>
        <taxon>Bacilli</taxon>
        <taxon>Bacillales</taxon>
        <taxon>Listeriaceae</taxon>
        <taxon>Listeria</taxon>
    </lineage>
</organism>
<gene>
    <name evidence="1" type="ORF">HCJ38_01040</name>
</gene>
<dbReference type="AlphaFoldDB" id="A0A7X0X4Z6"/>
<proteinExistence type="predicted"/>
<accession>A0A7X0X4Z6</accession>
<comment type="caution">
    <text evidence="1">The sequence shown here is derived from an EMBL/GenBank/DDBJ whole genome shotgun (WGS) entry which is preliminary data.</text>
</comment>
<evidence type="ECO:0000313" key="1">
    <source>
        <dbReference type="EMBL" id="MBC1487612.1"/>
    </source>
</evidence>
<dbReference type="Proteomes" id="UP000561617">
    <property type="component" value="Unassembled WGS sequence"/>
</dbReference>
<reference evidence="1 2" key="1">
    <citation type="submission" date="2020-03" db="EMBL/GenBank/DDBJ databases">
        <title>Soil Listeria distribution.</title>
        <authorList>
            <person name="Liao J."/>
            <person name="Wiedmann M."/>
        </authorList>
    </citation>
    <scope>NUCLEOTIDE SEQUENCE [LARGE SCALE GENOMIC DNA]</scope>
    <source>
        <strain evidence="1 2">FSL L7-1554</strain>
    </source>
</reference>